<dbReference type="GO" id="GO:0004197">
    <property type="term" value="F:cysteine-type endopeptidase activity"/>
    <property type="evidence" value="ECO:0007669"/>
    <property type="project" value="UniProtKB-EC"/>
</dbReference>
<dbReference type="PANTHER" id="PTHR12411">
    <property type="entry name" value="CYSTEINE PROTEASE FAMILY C1-RELATED"/>
    <property type="match status" value="1"/>
</dbReference>
<dbReference type="SMART" id="SM00645">
    <property type="entry name" value="Pept_C1"/>
    <property type="match status" value="1"/>
</dbReference>
<dbReference type="PRINTS" id="PR00705">
    <property type="entry name" value="PAPAIN"/>
</dbReference>
<dbReference type="SMART" id="SM00848">
    <property type="entry name" value="Inhibitor_I29"/>
    <property type="match status" value="1"/>
</dbReference>
<keyword evidence="3 9" id="KW-0378">Hydrolase</keyword>
<keyword evidence="6" id="KW-1015">Disulfide bond</keyword>
<dbReference type="InterPro" id="IPR025661">
    <property type="entry name" value="Pept_asp_AS"/>
</dbReference>
<evidence type="ECO:0000256" key="2">
    <source>
        <dbReference type="ARBA" id="ARBA00022670"/>
    </source>
</evidence>
<dbReference type="GO" id="GO:0006508">
    <property type="term" value="P:proteolysis"/>
    <property type="evidence" value="ECO:0007669"/>
    <property type="project" value="UniProtKB-KW"/>
</dbReference>
<comment type="similarity">
    <text evidence="1">Belongs to the peptidase C1 family.</text>
</comment>
<evidence type="ECO:0000259" key="7">
    <source>
        <dbReference type="SMART" id="SM00645"/>
    </source>
</evidence>
<dbReference type="Pfam" id="PF00112">
    <property type="entry name" value="Peptidase_C1"/>
    <property type="match status" value="1"/>
</dbReference>
<dbReference type="CDD" id="cd02248">
    <property type="entry name" value="Peptidase_C1A"/>
    <property type="match status" value="1"/>
</dbReference>
<sequence>MFLPPYFAQGREKMKFLVVFALIQAIACHFLPFDRNLENEWNEFKAHFRKLYPSVEEEFLHRSIWHRNFHDIIRHNFEAGLGFHSYKLGLNEFSDRTVEEMVGSVEKYERESYYSRKGLDWSLPPVDELPEKLDWRDEGLVTPVKNQEPCGACWAFSTTGSLEGQHMKKTGKLVSLSEQNLIDCSEDNDGCNGGDVSSAFEYIVKNGGIDTEVSYPYTAKNGSCHFDKANIGATCTGYLNVPDGDEDALKQAVATVGPISVIIDACHNTFINYKSGIFDEPKCRTDIPSHAVLVIGYGTENGKDYWLVKNSWGTSWGIDGYIMMARNKNNQCGIASRASFPLV</sequence>
<organism evidence="9">
    <name type="scientific">Nephilingis cruentata</name>
    <dbReference type="NCBI Taxonomy" id="3453323"/>
    <lineage>
        <taxon>Eukaryota</taxon>
        <taxon>Metazoa</taxon>
        <taxon>Ecdysozoa</taxon>
        <taxon>Arthropoda</taxon>
        <taxon>Chelicerata</taxon>
        <taxon>Arachnida</taxon>
        <taxon>Araneae</taxon>
        <taxon>Araneomorphae</taxon>
        <taxon>Entelegynae</taxon>
        <taxon>Araneoidea</taxon>
        <taxon>Nephilidae</taxon>
        <taxon>Nephilingis</taxon>
    </lineage>
</organism>
<feature type="domain" description="Cathepsin propeptide inhibitor" evidence="8">
    <location>
        <begin position="41"/>
        <end position="101"/>
    </location>
</feature>
<dbReference type="EMBL" id="KM874277">
    <property type="protein sequence ID" value="AJF94916.1"/>
    <property type="molecule type" value="mRNA"/>
</dbReference>
<accession>A0A0B5IPS2</accession>
<dbReference type="PROSITE" id="PS00640">
    <property type="entry name" value="THIOL_PROTEASE_ASN"/>
    <property type="match status" value="1"/>
</dbReference>
<keyword evidence="5" id="KW-0865">Zymogen</keyword>
<evidence type="ECO:0000256" key="4">
    <source>
        <dbReference type="ARBA" id="ARBA00022807"/>
    </source>
</evidence>
<dbReference type="PROSITE" id="PS00139">
    <property type="entry name" value="THIOL_PROTEASE_CYS"/>
    <property type="match status" value="1"/>
</dbReference>
<dbReference type="InterPro" id="IPR000169">
    <property type="entry name" value="Pept_cys_AS"/>
</dbReference>
<feature type="domain" description="Peptidase C1A papain C-terminal" evidence="7">
    <location>
        <begin position="129"/>
        <end position="342"/>
    </location>
</feature>
<keyword evidence="2" id="KW-0645">Protease</keyword>
<dbReference type="InterPro" id="IPR000668">
    <property type="entry name" value="Peptidase_C1A_C"/>
</dbReference>
<dbReference type="InterPro" id="IPR039417">
    <property type="entry name" value="Peptidase_C1A_papain-like"/>
</dbReference>
<name>A0A0B5IPS2_9ARAC</name>
<dbReference type="AlphaFoldDB" id="A0A0B5IPS2"/>
<dbReference type="InterPro" id="IPR013201">
    <property type="entry name" value="Prot_inhib_I29"/>
</dbReference>
<evidence type="ECO:0000256" key="1">
    <source>
        <dbReference type="ARBA" id="ARBA00008455"/>
    </source>
</evidence>
<evidence type="ECO:0000256" key="3">
    <source>
        <dbReference type="ARBA" id="ARBA00022801"/>
    </source>
</evidence>
<evidence type="ECO:0000256" key="6">
    <source>
        <dbReference type="ARBA" id="ARBA00023157"/>
    </source>
</evidence>
<evidence type="ECO:0000256" key="5">
    <source>
        <dbReference type="ARBA" id="ARBA00023145"/>
    </source>
</evidence>
<evidence type="ECO:0000259" key="8">
    <source>
        <dbReference type="SMART" id="SM00848"/>
    </source>
</evidence>
<dbReference type="FunFam" id="3.90.70.10:FF:000006">
    <property type="entry name" value="Cathepsin S"/>
    <property type="match status" value="1"/>
</dbReference>
<keyword evidence="4" id="KW-0788">Thiol protease</keyword>
<dbReference type="SUPFAM" id="SSF54001">
    <property type="entry name" value="Cysteine proteinases"/>
    <property type="match status" value="1"/>
</dbReference>
<reference evidence="9" key="1">
    <citation type="submission" date="2014-10" db="EMBL/GenBank/DDBJ databases">
        <title>Cysteine cathepsins as digestive enzymes in the spider Nephilengys cruentata.</title>
        <authorList>
            <person name="Fuzita F.J."/>
            <person name="Pinkse M.W.H."/>
            <person name="Verhaert P.D.E.M."/>
            <person name="Lopes A.R."/>
        </authorList>
    </citation>
    <scope>NUCLEOTIDE SEQUENCE</scope>
    <source>
        <strain evidence="9">C</strain>
    </source>
</reference>
<dbReference type="Gene3D" id="3.90.70.10">
    <property type="entry name" value="Cysteine proteinases"/>
    <property type="match status" value="1"/>
</dbReference>
<dbReference type="InterPro" id="IPR013128">
    <property type="entry name" value="Peptidase_C1A"/>
</dbReference>
<proteinExistence type="evidence at transcript level"/>
<dbReference type="InterPro" id="IPR038765">
    <property type="entry name" value="Papain-like_cys_pep_sf"/>
</dbReference>
<dbReference type="EC" id="3.4.22.15" evidence="9"/>
<evidence type="ECO:0000313" key="9">
    <source>
        <dbReference type="EMBL" id="AJF94916.1"/>
    </source>
</evidence>
<protein>
    <submittedName>
        <fullName evidence="9">Cathepsin L7</fullName>
        <ecNumber evidence="9">3.4.22.15</ecNumber>
    </submittedName>
</protein>
<dbReference type="Pfam" id="PF08246">
    <property type="entry name" value="Inhibitor_I29"/>
    <property type="match status" value="1"/>
</dbReference>